<feature type="compositionally biased region" description="Basic and acidic residues" evidence="10">
    <location>
        <begin position="442"/>
        <end position="454"/>
    </location>
</feature>
<comment type="similarity">
    <text evidence="3">Belongs to the TVP38/TMEM64 family.</text>
</comment>
<evidence type="ECO:0000259" key="12">
    <source>
        <dbReference type="Pfam" id="PF09335"/>
    </source>
</evidence>
<evidence type="ECO:0000313" key="14">
    <source>
        <dbReference type="Proteomes" id="UP000245910"/>
    </source>
</evidence>
<keyword evidence="14" id="KW-1185">Reference proteome</keyword>
<dbReference type="PANTHER" id="PTHR47549:SF1">
    <property type="entry name" value="GOLGI APPARATUS MEMBRANE PROTEIN TVP38"/>
    <property type="match status" value="1"/>
</dbReference>
<evidence type="ECO:0000256" key="2">
    <source>
        <dbReference type="ARBA" id="ARBA00004653"/>
    </source>
</evidence>
<comment type="subcellular location">
    <subcellularLocation>
        <location evidence="2">Golgi apparatus membrane</location>
        <topology evidence="2">Multi-pass membrane protein</topology>
    </subcellularLocation>
</comment>
<feature type="transmembrane region" description="Helical" evidence="11">
    <location>
        <begin position="366"/>
        <end position="387"/>
    </location>
</feature>
<evidence type="ECO:0000256" key="5">
    <source>
        <dbReference type="ARBA" id="ARBA00020673"/>
    </source>
</evidence>
<dbReference type="Pfam" id="PF09335">
    <property type="entry name" value="VTT_dom"/>
    <property type="match status" value="1"/>
</dbReference>
<accession>A0A2L2T1E0</accession>
<dbReference type="STRING" id="56646.A0A2L2T1E0"/>
<organism evidence="13 14">
    <name type="scientific">Fusarium venenatum</name>
    <dbReference type="NCBI Taxonomy" id="56646"/>
    <lineage>
        <taxon>Eukaryota</taxon>
        <taxon>Fungi</taxon>
        <taxon>Dikarya</taxon>
        <taxon>Ascomycota</taxon>
        <taxon>Pezizomycotina</taxon>
        <taxon>Sordariomycetes</taxon>
        <taxon>Hypocreomycetidae</taxon>
        <taxon>Hypocreales</taxon>
        <taxon>Nectriaceae</taxon>
        <taxon>Fusarium</taxon>
    </lineage>
</organism>
<dbReference type="GO" id="GO:0000022">
    <property type="term" value="P:mitotic spindle elongation"/>
    <property type="evidence" value="ECO:0007669"/>
    <property type="project" value="TreeGrafter"/>
</dbReference>
<dbReference type="GO" id="GO:0000139">
    <property type="term" value="C:Golgi membrane"/>
    <property type="evidence" value="ECO:0007669"/>
    <property type="project" value="UniProtKB-SubCell"/>
</dbReference>
<keyword evidence="8" id="KW-0333">Golgi apparatus</keyword>
<evidence type="ECO:0000256" key="1">
    <source>
        <dbReference type="ARBA" id="ARBA00002978"/>
    </source>
</evidence>
<feature type="transmembrane region" description="Helical" evidence="11">
    <location>
        <begin position="250"/>
        <end position="272"/>
    </location>
</feature>
<sequence>MGLLTLATSCTLRSTPKDDSTKYSFKQHSSLKDLPWNIIKCDKVHWQATLRASRIDKTYDSLYTWPHSSHHHNPNITANGTRLIPNMPADYNSAARALALSPDRGSSPSPTRPPWSATSSSRRLSNPLMGRRRASSSYAGGGRTSFVSRIWGSVNLLGEQVFKVYLRLSPLQRILALAGVVTVGIFGILAIIYSHVFFRWLEPKAEAWRALPGGWILAFLLVFVTSFPPIVGYSTASTIAGFVYGFPLGWPIVASGCTAGALCAFLASRTVLSKYVDRMVGQDHRFVALGQVLRQEGIWYLTGIRFCPLPFSLSNGFLATIPSITPLAFTISTALSSPKLLVHVFIGSRLALLAEKGDKMSAGSKAINYLSMLLGGAVGLGVGLIIYRRTMARAEELAQQEGLNPAGASVEEGEAGYADSDNSPLMDPDDAAVLMSDDDISLWERDDTEGRYHDEDEDEDEDTNKRGNQSA</sequence>
<dbReference type="EMBL" id="LN649232">
    <property type="protein sequence ID" value="CEI38889.1"/>
    <property type="molecule type" value="Genomic_DNA"/>
</dbReference>
<dbReference type="AlphaFoldDB" id="A0A2L2T1E0"/>
<feature type="region of interest" description="Disordered" evidence="10">
    <location>
        <begin position="100"/>
        <end position="140"/>
    </location>
</feature>
<feature type="domain" description="VTT" evidence="12">
    <location>
        <begin position="234"/>
        <end position="348"/>
    </location>
</feature>
<evidence type="ECO:0000256" key="11">
    <source>
        <dbReference type="SAM" id="Phobius"/>
    </source>
</evidence>
<dbReference type="Proteomes" id="UP000245910">
    <property type="component" value="Chromosome IIII"/>
</dbReference>
<dbReference type="InterPro" id="IPR032816">
    <property type="entry name" value="VTT_dom"/>
</dbReference>
<evidence type="ECO:0000256" key="3">
    <source>
        <dbReference type="ARBA" id="ARBA00008640"/>
    </source>
</evidence>
<feature type="region of interest" description="Disordered" evidence="10">
    <location>
        <begin position="399"/>
        <end position="471"/>
    </location>
</feature>
<evidence type="ECO:0000256" key="10">
    <source>
        <dbReference type="SAM" id="MobiDB-lite"/>
    </source>
</evidence>
<keyword evidence="7 11" id="KW-1133">Transmembrane helix</keyword>
<reference evidence="14" key="1">
    <citation type="submission" date="2014-10" db="EMBL/GenBank/DDBJ databases">
        <authorList>
            <person name="King R."/>
        </authorList>
    </citation>
    <scope>NUCLEOTIDE SEQUENCE [LARGE SCALE GENOMIC DNA]</scope>
    <source>
        <strain evidence="14">A3/5</strain>
    </source>
</reference>
<comment type="function">
    <text evidence="1">Golgi membrane protein involved in vesicular trafficking and spindle migration.</text>
</comment>
<protein>
    <recommendedName>
        <fullName evidence="4">Golgi apparatus membrane protein TVP38</fullName>
    </recommendedName>
    <alternativeName>
        <fullName evidence="5">Golgi apparatus membrane protein tvp38</fullName>
    </alternativeName>
</protein>
<name>A0A2L2T1E0_9HYPO</name>
<evidence type="ECO:0000256" key="9">
    <source>
        <dbReference type="ARBA" id="ARBA00023136"/>
    </source>
</evidence>
<dbReference type="PANTHER" id="PTHR47549">
    <property type="entry name" value="GOLGI APPARATUS MEMBRANE PROTEIN TVP38-RELATED"/>
    <property type="match status" value="1"/>
</dbReference>
<dbReference type="InterPro" id="IPR051076">
    <property type="entry name" value="Golgi_membrane_TVP38/TMEM64"/>
</dbReference>
<evidence type="ECO:0000313" key="13">
    <source>
        <dbReference type="EMBL" id="CEI38889.1"/>
    </source>
</evidence>
<keyword evidence="9 11" id="KW-0472">Membrane</keyword>
<proteinExistence type="inferred from homology"/>
<evidence type="ECO:0000256" key="7">
    <source>
        <dbReference type="ARBA" id="ARBA00022989"/>
    </source>
</evidence>
<dbReference type="GO" id="GO:0016192">
    <property type="term" value="P:vesicle-mediated transport"/>
    <property type="evidence" value="ECO:0007669"/>
    <property type="project" value="TreeGrafter"/>
</dbReference>
<keyword evidence="6 11" id="KW-0812">Transmembrane</keyword>
<evidence type="ECO:0000256" key="4">
    <source>
        <dbReference type="ARBA" id="ARBA00013533"/>
    </source>
</evidence>
<evidence type="ECO:0000256" key="6">
    <source>
        <dbReference type="ARBA" id="ARBA00022692"/>
    </source>
</evidence>
<feature type="transmembrane region" description="Helical" evidence="11">
    <location>
        <begin position="174"/>
        <end position="198"/>
    </location>
</feature>
<evidence type="ECO:0000256" key="8">
    <source>
        <dbReference type="ARBA" id="ARBA00023034"/>
    </source>
</evidence>
<feature type="transmembrane region" description="Helical" evidence="11">
    <location>
        <begin position="210"/>
        <end position="230"/>
    </location>
</feature>